<dbReference type="EMBL" id="FNGE01000003">
    <property type="protein sequence ID" value="SDK80564.1"/>
    <property type="molecule type" value="Genomic_DNA"/>
</dbReference>
<reference evidence="4" key="1">
    <citation type="submission" date="2016-10" db="EMBL/GenBank/DDBJ databases">
        <authorList>
            <person name="Varghese N."/>
            <person name="Submissions S."/>
        </authorList>
    </citation>
    <scope>NUCLEOTIDE SEQUENCE [LARGE SCALE GENOMIC DNA]</scope>
    <source>
        <strain evidence="4">CGMCC 1.7655</strain>
    </source>
</reference>
<keyword evidence="3" id="KW-0675">Receptor</keyword>
<feature type="signal peptide" evidence="2">
    <location>
        <begin position="1"/>
        <end position="25"/>
    </location>
</feature>
<dbReference type="SUPFAM" id="SSF53850">
    <property type="entry name" value="Periplasmic binding protein-like II"/>
    <property type="match status" value="1"/>
</dbReference>
<dbReference type="OrthoDB" id="9780943at2"/>
<proteinExistence type="inferred from homology"/>
<keyword evidence="4" id="KW-1185">Reference proteome</keyword>
<evidence type="ECO:0000256" key="2">
    <source>
        <dbReference type="SAM" id="SignalP"/>
    </source>
</evidence>
<evidence type="ECO:0000256" key="1">
    <source>
        <dbReference type="ARBA" id="ARBA00006987"/>
    </source>
</evidence>
<dbReference type="AlphaFoldDB" id="A0A1G9EWP1"/>
<sequence>MTLPTRRTILTAALTIGLSPLAAWAQEATWPTGPVHVYVGFPAGSSPDTLARLITEPLAQRLGQPVVVENKAGAGGVIGVQQMLAAKRDNHSFGVTINGPLTTSARLTPDLGYDVAQDIAPVALLATSPLVLAMATEAKPTDIASFIEAARAEPEAISYGSVGQGSGAHLTAELFADAAGVEMLHIPFASYAEVTTSILGGEIDAGFMAPSAALPHVEAGTMKILGVTSAEPFPQVPDAPVIAGQAGLPADFNAELWNAVIAPAGTDPAVIQRLNTEINAILADAEVQRKLLDMGWQAQGGAPEDLGARIEVDTALWGAVIDRIGAAD</sequence>
<dbReference type="InterPro" id="IPR042100">
    <property type="entry name" value="Bug_dom1"/>
</dbReference>
<dbReference type="Gene3D" id="3.40.190.10">
    <property type="entry name" value="Periplasmic binding protein-like II"/>
    <property type="match status" value="1"/>
</dbReference>
<dbReference type="Proteomes" id="UP000199555">
    <property type="component" value="Unassembled WGS sequence"/>
</dbReference>
<evidence type="ECO:0000313" key="4">
    <source>
        <dbReference type="Proteomes" id="UP000199555"/>
    </source>
</evidence>
<protein>
    <submittedName>
        <fullName evidence="3">Tripartite-type tricarboxylate transporter, receptor component TctC</fullName>
    </submittedName>
</protein>
<dbReference type="PIRSF" id="PIRSF017082">
    <property type="entry name" value="YflP"/>
    <property type="match status" value="1"/>
</dbReference>
<gene>
    <name evidence="3" type="ORF">SAMN04487971_103158</name>
</gene>
<dbReference type="Pfam" id="PF03401">
    <property type="entry name" value="TctC"/>
    <property type="match status" value="1"/>
</dbReference>
<dbReference type="Gene3D" id="3.40.190.150">
    <property type="entry name" value="Bordetella uptake gene, domain 1"/>
    <property type="match status" value="1"/>
</dbReference>
<name>A0A1G9EWP1_9RHOB</name>
<evidence type="ECO:0000313" key="3">
    <source>
        <dbReference type="EMBL" id="SDK80564.1"/>
    </source>
</evidence>
<accession>A0A1G9EWP1</accession>
<dbReference type="PANTHER" id="PTHR42928:SF5">
    <property type="entry name" value="BLR1237 PROTEIN"/>
    <property type="match status" value="1"/>
</dbReference>
<organism evidence="3 4">
    <name type="scientific">Paracoccus chinensis</name>
    <dbReference type="NCBI Taxonomy" id="525640"/>
    <lineage>
        <taxon>Bacteria</taxon>
        <taxon>Pseudomonadati</taxon>
        <taxon>Pseudomonadota</taxon>
        <taxon>Alphaproteobacteria</taxon>
        <taxon>Rhodobacterales</taxon>
        <taxon>Paracoccaceae</taxon>
        <taxon>Paracoccus</taxon>
    </lineage>
</organism>
<dbReference type="CDD" id="cd07012">
    <property type="entry name" value="PBP2_Bug_TTT"/>
    <property type="match status" value="1"/>
</dbReference>
<dbReference type="STRING" id="525640.SAMN04487971_103158"/>
<comment type="similarity">
    <text evidence="1">Belongs to the UPF0065 (bug) family.</text>
</comment>
<keyword evidence="2" id="KW-0732">Signal</keyword>
<dbReference type="RefSeq" id="WP_090753406.1">
    <property type="nucleotide sequence ID" value="NZ_FNGE01000003.1"/>
</dbReference>
<feature type="chain" id="PRO_5011575022" evidence="2">
    <location>
        <begin position="26"/>
        <end position="328"/>
    </location>
</feature>
<dbReference type="InterPro" id="IPR005064">
    <property type="entry name" value="BUG"/>
</dbReference>
<dbReference type="PANTHER" id="PTHR42928">
    <property type="entry name" value="TRICARBOXYLATE-BINDING PROTEIN"/>
    <property type="match status" value="1"/>
</dbReference>